<dbReference type="AlphaFoldDB" id="A0A345IL35"/>
<evidence type="ECO:0000313" key="3">
    <source>
        <dbReference type="Proteomes" id="UP000253744"/>
    </source>
</evidence>
<evidence type="ECO:0000313" key="2">
    <source>
        <dbReference type="EMBL" id="AXH00408.1"/>
    </source>
</evidence>
<feature type="region of interest" description="Disordered" evidence="1">
    <location>
        <begin position="268"/>
        <end position="289"/>
    </location>
</feature>
<dbReference type="Proteomes" id="UP000253744">
    <property type="component" value="Plasmid pDrdA"/>
</dbReference>
<dbReference type="RefSeq" id="WP_114673092.1">
    <property type="nucleotide sequence ID" value="NZ_CP031159.1"/>
</dbReference>
<evidence type="ECO:0008006" key="4">
    <source>
        <dbReference type="Google" id="ProtNLM"/>
    </source>
</evidence>
<keyword evidence="2" id="KW-0614">Plasmid</keyword>
<sequence>MWPGFSPDPAAAPSSPGTPAVRIVAEERTVFLPTRELALEVWLGEQRLSFFVNGNRDRVPHIEQLTASGVSIRLTDWVGRLPFRLVYERGEEVQDVVVYPAKLSRTPKTAFAALARMVAELPELQRRLHFGGDLPEALSGVQTLWAVPPSREALLSVAGEAQRLWQLARRQPRPAPPGQAGRARERRVLGGQVPDRVDWNRTLDLWGRGEFPHHVALDLPAPQLPPALGPLRELWQALETAAAHLPPGTERDELQRRFARALAAFPRPEPVPAARGTSALPPASLPRDPVSRRAAQLTAEVRALLRPTSGLPGGRVRMAELYEFWAQITLARALGAVQGELSTTADGLYTGTLRSEDAPDAGLPAGPGATVSLNPRLAFGGIGLSAQTLQPDLLAVLERRGSSEVVVADVKYRPLDRLSSDHQREVNDQLLRYMGLTHAATGLVLWPGSDPEGEPDPDSAPASDLHLAGGPSPATDRRVSVLPGGRARLVRLRLHPLDPPDQLRDDLRDLGLLPHEPSISDPPPPGGPT</sequence>
<organism evidence="2 3">
    <name type="scientific">Deinococcus wulumuqiensis</name>
    <dbReference type="NCBI Taxonomy" id="980427"/>
    <lineage>
        <taxon>Bacteria</taxon>
        <taxon>Thermotogati</taxon>
        <taxon>Deinococcota</taxon>
        <taxon>Deinococci</taxon>
        <taxon>Deinococcales</taxon>
        <taxon>Deinococcaceae</taxon>
        <taxon>Deinococcus</taxon>
    </lineage>
</organism>
<dbReference type="EMBL" id="CP031159">
    <property type="protein sequence ID" value="AXH00408.1"/>
    <property type="molecule type" value="Genomic_DNA"/>
</dbReference>
<feature type="region of interest" description="Disordered" evidence="1">
    <location>
        <begin position="496"/>
        <end position="529"/>
    </location>
</feature>
<feature type="compositionally biased region" description="Pro residues" evidence="1">
    <location>
        <begin position="520"/>
        <end position="529"/>
    </location>
</feature>
<evidence type="ECO:0000256" key="1">
    <source>
        <dbReference type="SAM" id="MobiDB-lite"/>
    </source>
</evidence>
<protein>
    <recommendedName>
        <fullName evidence="4">DUF2357 domain-containing protein</fullName>
    </recommendedName>
</protein>
<feature type="compositionally biased region" description="Basic and acidic residues" evidence="1">
    <location>
        <begin position="496"/>
        <end position="509"/>
    </location>
</feature>
<gene>
    <name evidence="2" type="ORF">DVJ83_14670</name>
</gene>
<dbReference type="KEGG" id="dwu:DVJ83_14670"/>
<geneLocation type="plasmid" evidence="3">
    <name>pdrda</name>
</geneLocation>
<reference evidence="2 3" key="1">
    <citation type="submission" date="2018-07" db="EMBL/GenBank/DDBJ databases">
        <title>Complete Genome and Methylome Analysis of Deinococcus wulumuqiensis NEB 479.</title>
        <authorList>
            <person name="Fomenkov A."/>
            <person name="Luyten Y."/>
            <person name="Vincze T."/>
            <person name="Anton B.P."/>
            <person name="Clark T."/>
            <person name="Roberts R.J."/>
            <person name="Morgan R.D."/>
        </authorList>
    </citation>
    <scope>NUCLEOTIDE SEQUENCE [LARGE SCALE GENOMIC DNA]</scope>
    <source>
        <strain evidence="2 3">NEB 479</strain>
        <plasmid evidence="3">Plasmid pdrda</plasmid>
    </source>
</reference>
<accession>A0A345IL35</accession>
<feature type="region of interest" description="Disordered" evidence="1">
    <location>
        <begin position="446"/>
        <end position="479"/>
    </location>
</feature>
<name>A0A345IL35_9DEIO</name>
<dbReference type="STRING" id="1288484.GCA_000348665_00536"/>
<proteinExistence type="predicted"/>